<proteinExistence type="predicted"/>
<feature type="compositionally biased region" description="Polar residues" evidence="1">
    <location>
        <begin position="256"/>
        <end position="266"/>
    </location>
</feature>
<dbReference type="EMBL" id="JAVFKD010000012">
    <property type="protein sequence ID" value="KAK5993471.1"/>
    <property type="molecule type" value="Genomic_DNA"/>
</dbReference>
<reference evidence="3 4" key="1">
    <citation type="submission" date="2024-01" db="EMBL/GenBank/DDBJ databases">
        <title>Complete genome of Cladobotryum mycophilum ATHUM6906.</title>
        <authorList>
            <person name="Christinaki A.C."/>
            <person name="Myridakis A.I."/>
            <person name="Kouvelis V.N."/>
        </authorList>
    </citation>
    <scope>NUCLEOTIDE SEQUENCE [LARGE SCALE GENOMIC DNA]</scope>
    <source>
        <strain evidence="3 4">ATHUM6906</strain>
    </source>
</reference>
<accession>A0ABR0SP08</accession>
<sequence>MLSKIFAINSLVAVASAHILMTNPIPYGKSSLNNSPLDKTGSDFPCKQRPGVYDSEGAQNVYAQGSTQHLAFEGSAVHGGGSCQVSVTTDLHPDKNSVWRVIKSIEGGCPAKGQTGNMGSNANAQVPYTYDFTIPAELASGNYTIAWTWFNKIGNREMYMNCAPMTVTGSGGSDSFLNSLPNMFEANNGNDCITPDSKDVLFPNPGKYVAKFNGATDDFLLPTMPACMAQGGGNGGGAPAPTTAPGSYPTTALPSVPTQAPATSAPSVPGGVFITKPAGAPAPTQPAATQPAATQPAESEPAATSAPAPETSAPAPVPTSAPAPNPGSGSGSAGGFSAGTACASEGAWNCIDGTSFQRCGSGTWSTLIPMASGMKCSPGQASDLNIVSRKSRGALRRAHRARGHAHIHS</sequence>
<evidence type="ECO:0000256" key="1">
    <source>
        <dbReference type="SAM" id="MobiDB-lite"/>
    </source>
</evidence>
<dbReference type="PANTHER" id="PTHR36182">
    <property type="entry name" value="PROTEIN, PUTATIVE (AFU_ORTHOLOGUE AFUA_6G10930)-RELATED"/>
    <property type="match status" value="1"/>
</dbReference>
<feature type="chain" id="PRO_5045988950" description="Lytic polysaccharide monooxygenase" evidence="2">
    <location>
        <begin position="18"/>
        <end position="409"/>
    </location>
</feature>
<keyword evidence="4" id="KW-1185">Reference proteome</keyword>
<name>A0ABR0SP08_9HYPO</name>
<dbReference type="Gene3D" id="2.70.50.70">
    <property type="match status" value="1"/>
</dbReference>
<protein>
    <recommendedName>
        <fullName evidence="5">Lytic polysaccharide monooxygenase</fullName>
    </recommendedName>
</protein>
<evidence type="ECO:0008006" key="5">
    <source>
        <dbReference type="Google" id="ProtNLM"/>
    </source>
</evidence>
<comment type="caution">
    <text evidence="3">The sequence shown here is derived from an EMBL/GenBank/DDBJ whole genome shotgun (WGS) entry which is preliminary data.</text>
</comment>
<evidence type="ECO:0000256" key="2">
    <source>
        <dbReference type="SAM" id="SignalP"/>
    </source>
</evidence>
<feature type="region of interest" description="Disordered" evidence="1">
    <location>
        <begin position="232"/>
        <end position="336"/>
    </location>
</feature>
<gene>
    <name evidence="3" type="ORF">PT974_06902</name>
</gene>
<feature type="signal peptide" evidence="2">
    <location>
        <begin position="1"/>
        <end position="17"/>
    </location>
</feature>
<keyword evidence="2" id="KW-0732">Signal</keyword>
<dbReference type="Proteomes" id="UP001338125">
    <property type="component" value="Unassembled WGS sequence"/>
</dbReference>
<feature type="compositionally biased region" description="Low complexity" evidence="1">
    <location>
        <begin position="239"/>
        <end position="252"/>
    </location>
</feature>
<feature type="compositionally biased region" description="Pro residues" evidence="1">
    <location>
        <begin position="315"/>
        <end position="325"/>
    </location>
</feature>
<evidence type="ECO:0000313" key="3">
    <source>
        <dbReference type="EMBL" id="KAK5993471.1"/>
    </source>
</evidence>
<dbReference type="PANTHER" id="PTHR36182:SF2">
    <property type="entry name" value="LYTIC POLYSACCHARIDE MONOOXYGENASE"/>
    <property type="match status" value="1"/>
</dbReference>
<evidence type="ECO:0000313" key="4">
    <source>
        <dbReference type="Proteomes" id="UP001338125"/>
    </source>
</evidence>
<feature type="compositionally biased region" description="Low complexity" evidence="1">
    <location>
        <begin position="277"/>
        <end position="314"/>
    </location>
</feature>
<organism evidence="3 4">
    <name type="scientific">Cladobotryum mycophilum</name>
    <dbReference type="NCBI Taxonomy" id="491253"/>
    <lineage>
        <taxon>Eukaryota</taxon>
        <taxon>Fungi</taxon>
        <taxon>Dikarya</taxon>
        <taxon>Ascomycota</taxon>
        <taxon>Pezizomycotina</taxon>
        <taxon>Sordariomycetes</taxon>
        <taxon>Hypocreomycetidae</taxon>
        <taxon>Hypocreales</taxon>
        <taxon>Hypocreaceae</taxon>
        <taxon>Cladobotryum</taxon>
    </lineage>
</organism>